<dbReference type="RefSeq" id="XP_043051616.1">
    <property type="nucleotide sequence ID" value="XM_043190939.1"/>
</dbReference>
<evidence type="ECO:0000256" key="9">
    <source>
        <dbReference type="SAM" id="MobiDB-lite"/>
    </source>
</evidence>
<name>A0A9P7VDQ4_9ASCO</name>
<feature type="transmembrane region" description="Helical" evidence="8">
    <location>
        <begin position="174"/>
        <end position="194"/>
    </location>
</feature>
<evidence type="ECO:0000256" key="4">
    <source>
        <dbReference type="ARBA" id="ARBA00013603"/>
    </source>
</evidence>
<evidence type="ECO:0000256" key="6">
    <source>
        <dbReference type="ARBA" id="ARBA00022989"/>
    </source>
</evidence>
<comment type="similarity">
    <text evidence="3 8">Belongs to the TVP23 family.</text>
</comment>
<dbReference type="GO" id="GO:0000139">
    <property type="term" value="C:Golgi membrane"/>
    <property type="evidence" value="ECO:0007669"/>
    <property type="project" value="UniProtKB-SubCell"/>
</dbReference>
<feature type="transmembrane region" description="Helical" evidence="8">
    <location>
        <begin position="107"/>
        <end position="125"/>
    </location>
</feature>
<dbReference type="Proteomes" id="UP000790833">
    <property type="component" value="Unassembled WGS sequence"/>
</dbReference>
<dbReference type="GO" id="GO:0016192">
    <property type="term" value="P:vesicle-mediated transport"/>
    <property type="evidence" value="ECO:0007669"/>
    <property type="project" value="TreeGrafter"/>
</dbReference>
<dbReference type="PANTHER" id="PTHR13019:SF7">
    <property type="entry name" value="GOLGI APPARATUS MEMBRANE PROTEIN TVP23"/>
    <property type="match status" value="1"/>
</dbReference>
<dbReference type="GeneID" id="66113456"/>
<organism evidence="10 11">
    <name type="scientific">Scheffersomyces spartinae</name>
    <dbReference type="NCBI Taxonomy" id="45513"/>
    <lineage>
        <taxon>Eukaryota</taxon>
        <taxon>Fungi</taxon>
        <taxon>Dikarya</taxon>
        <taxon>Ascomycota</taxon>
        <taxon>Saccharomycotina</taxon>
        <taxon>Pichiomycetes</taxon>
        <taxon>Debaryomycetaceae</taxon>
        <taxon>Scheffersomyces</taxon>
    </lineage>
</organism>
<keyword evidence="11" id="KW-1185">Reference proteome</keyword>
<keyword evidence="8" id="KW-0333">Golgi apparatus</keyword>
<feature type="transmembrane region" description="Helical" evidence="8">
    <location>
        <begin position="200"/>
        <end position="219"/>
    </location>
</feature>
<evidence type="ECO:0000313" key="11">
    <source>
        <dbReference type="Proteomes" id="UP000790833"/>
    </source>
</evidence>
<dbReference type="PANTHER" id="PTHR13019">
    <property type="entry name" value="GOLGI APPARATUS MEMBRANE PROTEIN TVP23"/>
    <property type="match status" value="1"/>
</dbReference>
<gene>
    <name evidence="10" type="primary">TVP23</name>
    <name evidence="10" type="ORF">KQ657_000082</name>
</gene>
<comment type="caution">
    <text evidence="10">The sequence shown here is derived from an EMBL/GenBank/DDBJ whole genome shotgun (WGS) entry which is preliminary data.</text>
</comment>
<dbReference type="InterPro" id="IPR008564">
    <property type="entry name" value="TVP23-like"/>
</dbReference>
<dbReference type="AlphaFoldDB" id="A0A9P7VDQ4"/>
<comment type="subcellular location">
    <subcellularLocation>
        <location evidence="2 8">Golgi apparatus membrane</location>
        <topology evidence="2 8">Multi-pass membrane protein</topology>
    </subcellularLocation>
</comment>
<evidence type="ECO:0000256" key="7">
    <source>
        <dbReference type="ARBA" id="ARBA00023136"/>
    </source>
</evidence>
<feature type="region of interest" description="Disordered" evidence="9">
    <location>
        <begin position="23"/>
        <end position="42"/>
    </location>
</feature>
<evidence type="ECO:0000256" key="3">
    <source>
        <dbReference type="ARBA" id="ARBA00005467"/>
    </source>
</evidence>
<keyword evidence="6 8" id="KW-1133">Transmembrane helix</keyword>
<proteinExistence type="inferred from homology"/>
<dbReference type="EMBL" id="JAHMUF010000001">
    <property type="protein sequence ID" value="KAG7196071.1"/>
    <property type="molecule type" value="Genomic_DNA"/>
</dbReference>
<feature type="transmembrane region" description="Helical" evidence="8">
    <location>
        <begin position="77"/>
        <end position="101"/>
    </location>
</feature>
<evidence type="ECO:0000313" key="10">
    <source>
        <dbReference type="EMBL" id="KAG7196071.1"/>
    </source>
</evidence>
<evidence type="ECO:0000256" key="2">
    <source>
        <dbReference type="ARBA" id="ARBA00004653"/>
    </source>
</evidence>
<reference evidence="10" key="1">
    <citation type="submission" date="2021-03" db="EMBL/GenBank/DDBJ databases">
        <authorList>
            <person name="Palmer J.M."/>
        </authorList>
    </citation>
    <scope>NUCLEOTIDE SEQUENCE</scope>
    <source>
        <strain evidence="10">ARV_011</strain>
    </source>
</reference>
<protein>
    <recommendedName>
        <fullName evidence="4 8">Golgi apparatus membrane protein TVP23</fullName>
    </recommendedName>
</protein>
<accession>A0A9P7VDQ4</accession>
<sequence length="253" mass="28293">MSSGYTAIEADVVEPDVVVPQGQAQSQAQVPPPPTYSDSNPYPNQATGLLTQPLTNEQASQLSWIERIKQSSHPVALVCYIFFRVGAVFDYLFGNFIIGLITSQNKFILHFISLIILISADFWNVKNISGRLLVGLRWWNEVNYTKDSHGSFENVWVFETADPNRYIHPVDSNIFWTLLYALPIVWGGLAVVSILKFQFLYLIIVGIALTLSATNAMAFTKCDKFGKANNLATSFFSTATTSLFSRFNPFTTQ</sequence>
<evidence type="ECO:0000256" key="1">
    <source>
        <dbReference type="ARBA" id="ARBA00003246"/>
    </source>
</evidence>
<keyword evidence="5 8" id="KW-0812">Transmembrane</keyword>
<dbReference type="GO" id="GO:0009306">
    <property type="term" value="P:protein secretion"/>
    <property type="evidence" value="ECO:0007669"/>
    <property type="project" value="TreeGrafter"/>
</dbReference>
<dbReference type="Pfam" id="PF05832">
    <property type="entry name" value="DUF846"/>
    <property type="match status" value="1"/>
</dbReference>
<keyword evidence="7 8" id="KW-0472">Membrane</keyword>
<dbReference type="OrthoDB" id="2151161at2759"/>
<evidence type="ECO:0000256" key="8">
    <source>
        <dbReference type="RuleBase" id="RU361206"/>
    </source>
</evidence>
<evidence type="ECO:0000256" key="5">
    <source>
        <dbReference type="ARBA" id="ARBA00022692"/>
    </source>
</evidence>
<comment type="function">
    <text evidence="1 8">Golgi membrane protein involved in vesicular trafficking.</text>
</comment>